<feature type="coiled-coil region" evidence="2">
    <location>
        <begin position="19"/>
        <end position="67"/>
    </location>
</feature>
<organism evidence="4 5">
    <name type="scientific">Salipiger mucosus DSM 16094</name>
    <dbReference type="NCBI Taxonomy" id="1123237"/>
    <lineage>
        <taxon>Bacteria</taxon>
        <taxon>Pseudomonadati</taxon>
        <taxon>Pseudomonadota</taxon>
        <taxon>Alphaproteobacteria</taxon>
        <taxon>Rhodobacterales</taxon>
        <taxon>Roseobacteraceae</taxon>
        <taxon>Salipiger</taxon>
    </lineage>
</organism>
<sequence>MTEGELLCELDPGTSGASLAEAQAQLAQARAQRPQVEARIPEAEAMLEQARAQVEEAEINLTAAEELSQGGFASRTRVASARAAQRTAEAAVSSAEAGLKSAQSGLEGLEAQIESARAAVARAQTVVDNLTIEAPFGGVLESDTAELGALMSVGAPCATVLQLDPVKLVGFVPETDVTRVETGARAGARLTGGQQVVGEVTFVSRQADATTRTFRVEVTLPNPDLALRAGQTAEIAIEAEGAKAHLLPQSAMTLDDTGAIGIRAVSDEGTARFMPVTVLRDTREGIWVAGLPDEVDVITVGQEYVTDGVTVDASFEEVLQ</sequence>
<comment type="caution">
    <text evidence="4">The sequence shown here is derived from an EMBL/GenBank/DDBJ whole genome shotgun (WGS) entry which is preliminary data.</text>
</comment>
<dbReference type="GO" id="GO:0015562">
    <property type="term" value="F:efflux transmembrane transporter activity"/>
    <property type="evidence" value="ECO:0007669"/>
    <property type="project" value="TreeGrafter"/>
</dbReference>
<evidence type="ECO:0000259" key="3">
    <source>
        <dbReference type="Pfam" id="PF25954"/>
    </source>
</evidence>
<dbReference type="GO" id="GO:1990281">
    <property type="term" value="C:efflux pump complex"/>
    <property type="evidence" value="ECO:0007669"/>
    <property type="project" value="TreeGrafter"/>
</dbReference>
<dbReference type="Proteomes" id="UP000015347">
    <property type="component" value="Unassembled WGS sequence"/>
</dbReference>
<dbReference type="PANTHER" id="PTHR30469:SF29">
    <property type="entry name" value="BLR2860 PROTEIN"/>
    <property type="match status" value="1"/>
</dbReference>
<dbReference type="Pfam" id="PF25954">
    <property type="entry name" value="Beta-barrel_RND_2"/>
    <property type="match status" value="1"/>
</dbReference>
<dbReference type="NCBIfam" id="TIGR01730">
    <property type="entry name" value="RND_mfp"/>
    <property type="match status" value="1"/>
</dbReference>
<dbReference type="AlphaFoldDB" id="S9QQS6"/>
<proteinExistence type="inferred from homology"/>
<dbReference type="EMBL" id="APVH01000027">
    <property type="protein sequence ID" value="EPX81993.1"/>
    <property type="molecule type" value="Genomic_DNA"/>
</dbReference>
<evidence type="ECO:0000313" key="5">
    <source>
        <dbReference type="Proteomes" id="UP000015347"/>
    </source>
</evidence>
<protein>
    <submittedName>
        <fullName evidence="4">Putative Co/Zn/Cd efflux system membrane fusion protein</fullName>
    </submittedName>
</protein>
<accession>S9QQS6</accession>
<dbReference type="eggNOG" id="COG0845">
    <property type="taxonomic scope" value="Bacteria"/>
</dbReference>
<feature type="coiled-coil region" evidence="2">
    <location>
        <begin position="99"/>
        <end position="133"/>
    </location>
</feature>
<reference evidence="5" key="1">
    <citation type="journal article" date="2014" name="Stand. Genomic Sci.">
        <title>Genome sequence of the exopolysaccharide-producing Salipiger mucosus type strain (DSM 16094(T)), a moderately halophilic member of the Roseobacter clade.</title>
        <authorList>
            <person name="Riedel T."/>
            <person name="Spring S."/>
            <person name="Fiebig A."/>
            <person name="Petersen J."/>
            <person name="Kyrpides N.C."/>
            <person name="Goker M."/>
            <person name="Klenk H.P."/>
        </authorList>
    </citation>
    <scope>NUCLEOTIDE SEQUENCE [LARGE SCALE GENOMIC DNA]</scope>
    <source>
        <strain evidence="5">DSM 16094</strain>
    </source>
</reference>
<dbReference type="SUPFAM" id="SSF111369">
    <property type="entry name" value="HlyD-like secretion proteins"/>
    <property type="match status" value="2"/>
</dbReference>
<dbReference type="HOGENOM" id="CLU_018816_0_0_5"/>
<dbReference type="Gene3D" id="2.40.30.170">
    <property type="match status" value="1"/>
</dbReference>
<dbReference type="InterPro" id="IPR006143">
    <property type="entry name" value="RND_pump_MFP"/>
</dbReference>
<comment type="similarity">
    <text evidence="1">Belongs to the membrane fusion protein (MFP) (TC 8.A.1) family.</text>
</comment>
<dbReference type="InterPro" id="IPR058792">
    <property type="entry name" value="Beta-barrel_RND_2"/>
</dbReference>
<dbReference type="PANTHER" id="PTHR30469">
    <property type="entry name" value="MULTIDRUG RESISTANCE PROTEIN MDTA"/>
    <property type="match status" value="1"/>
</dbReference>
<evidence type="ECO:0000313" key="4">
    <source>
        <dbReference type="EMBL" id="EPX81993.1"/>
    </source>
</evidence>
<feature type="domain" description="CusB-like beta-barrel" evidence="3">
    <location>
        <begin position="172"/>
        <end position="240"/>
    </location>
</feature>
<dbReference type="Gene3D" id="1.10.287.470">
    <property type="entry name" value="Helix hairpin bin"/>
    <property type="match status" value="1"/>
</dbReference>
<gene>
    <name evidence="4" type="ORF">Salmuc_02357</name>
</gene>
<keyword evidence="2" id="KW-0175">Coiled coil</keyword>
<keyword evidence="5" id="KW-1185">Reference proteome</keyword>
<evidence type="ECO:0000256" key="2">
    <source>
        <dbReference type="SAM" id="Coils"/>
    </source>
</evidence>
<evidence type="ECO:0000256" key="1">
    <source>
        <dbReference type="ARBA" id="ARBA00009477"/>
    </source>
</evidence>
<name>S9QQS6_9RHOB</name>
<dbReference type="STRING" id="1123237.Salmuc_02357"/>